<organism evidence="6 7">
    <name type="scientific">Rhizoctonia solani</name>
    <dbReference type="NCBI Taxonomy" id="456999"/>
    <lineage>
        <taxon>Eukaryota</taxon>
        <taxon>Fungi</taxon>
        <taxon>Dikarya</taxon>
        <taxon>Basidiomycota</taxon>
        <taxon>Agaricomycotina</taxon>
        <taxon>Agaricomycetes</taxon>
        <taxon>Cantharellales</taxon>
        <taxon>Ceratobasidiaceae</taxon>
        <taxon>Rhizoctonia</taxon>
    </lineage>
</organism>
<evidence type="ECO:0000256" key="1">
    <source>
        <dbReference type="ARBA" id="ARBA00010088"/>
    </source>
</evidence>
<feature type="domain" description="Peptidase S33 tripeptidyl aminopeptidase-like C-terminal" evidence="5">
    <location>
        <begin position="440"/>
        <end position="537"/>
    </location>
</feature>
<evidence type="ECO:0000313" key="7">
    <source>
        <dbReference type="Proteomes" id="UP000044841"/>
    </source>
</evidence>
<protein>
    <submittedName>
        <fullName evidence="6">Putative hydrolase Mb2248c</fullName>
    </submittedName>
</protein>
<comment type="similarity">
    <text evidence="1">Belongs to the peptidase S33 family.</text>
</comment>
<feature type="chain" id="PRO_5005502666" evidence="3">
    <location>
        <begin position="25"/>
        <end position="545"/>
    </location>
</feature>
<accession>A0A0K6FUS1</accession>
<evidence type="ECO:0000259" key="5">
    <source>
        <dbReference type="Pfam" id="PF08386"/>
    </source>
</evidence>
<sequence length="545" mass="58967">MVSRHSSRFISIATVAKLASLSSALVTRSGSAISWAPCGNTTIPRECGTFQVPLDYTNASAGTASLAVVRINATVSPRLGTVFVNPGGPGSSGVAWVLNELTGEIAHVINGTGGQYDIVGWDPRGVGSSIPNVKCFGSGTEERAFWNGSLRGTSLEIRTDFTNSTVREEFYSHIDEVDNILGKFGKRCDAYNKGTLKYVGTASTVRDMVALHDYLEGTKEINYWGFSYGTIIGNYFVNMFPDRVGQVVLDGVVNPWDWATKPPLQSIYNAINSSDATFDAFASTCITAGPSKCAIAQEGSTVESIREWALNLIALAYDNTKAGGAVVTSARVRTDLWLYMYYPTLWPTLAQTLAQYAASLSNSTNSAGTLKTRGLPLQTYTMPFVRRDDTNTSDPATNYAYQAITCADTIGPNDITKKMFETVVDITDNYTRMFGPLIGWNSGATYCHRWPARAVERFTGPFNHTLRNKIMIIGNTVDPVTPFSNAVAVADALGDSAVLLKQNGYGHTSLFMHSSCTEATTSKFFTTGELPPKGTVCETDVQLFP</sequence>
<keyword evidence="7" id="KW-1185">Reference proteome</keyword>
<feature type="domain" description="AB hydrolase-1" evidence="4">
    <location>
        <begin position="81"/>
        <end position="256"/>
    </location>
</feature>
<dbReference type="Gene3D" id="3.40.50.1820">
    <property type="entry name" value="alpha/beta hydrolase"/>
    <property type="match status" value="1"/>
</dbReference>
<dbReference type="InterPro" id="IPR013595">
    <property type="entry name" value="Pept_S33_TAP-like_C"/>
</dbReference>
<dbReference type="EMBL" id="CYGV01001013">
    <property type="protein sequence ID" value="CUA69913.1"/>
    <property type="molecule type" value="Genomic_DNA"/>
</dbReference>
<dbReference type="InterPro" id="IPR000073">
    <property type="entry name" value="AB_hydrolase_1"/>
</dbReference>
<dbReference type="PANTHER" id="PTHR43248">
    <property type="entry name" value="2-SUCCINYL-6-HYDROXY-2,4-CYCLOHEXADIENE-1-CARBOXYLATE SYNTHASE"/>
    <property type="match status" value="1"/>
</dbReference>
<name>A0A0K6FUS1_9AGAM</name>
<keyword evidence="3" id="KW-0732">Signal</keyword>
<dbReference type="InterPro" id="IPR029058">
    <property type="entry name" value="AB_hydrolase_fold"/>
</dbReference>
<dbReference type="Pfam" id="PF08386">
    <property type="entry name" value="Abhydrolase_4"/>
    <property type="match status" value="1"/>
</dbReference>
<proteinExistence type="inferred from homology"/>
<dbReference type="GO" id="GO:0016787">
    <property type="term" value="F:hydrolase activity"/>
    <property type="evidence" value="ECO:0007669"/>
    <property type="project" value="UniProtKB-KW"/>
</dbReference>
<gene>
    <name evidence="6" type="ORF">RSOLAG22IIIB_08756</name>
</gene>
<evidence type="ECO:0000256" key="3">
    <source>
        <dbReference type="SAM" id="SignalP"/>
    </source>
</evidence>
<dbReference type="PANTHER" id="PTHR43248:SF25">
    <property type="entry name" value="AB HYDROLASE-1 DOMAIN-CONTAINING PROTEIN-RELATED"/>
    <property type="match status" value="1"/>
</dbReference>
<evidence type="ECO:0000313" key="6">
    <source>
        <dbReference type="EMBL" id="CUA69913.1"/>
    </source>
</evidence>
<evidence type="ECO:0000256" key="2">
    <source>
        <dbReference type="ARBA" id="ARBA00022801"/>
    </source>
</evidence>
<feature type="signal peptide" evidence="3">
    <location>
        <begin position="1"/>
        <end position="24"/>
    </location>
</feature>
<keyword evidence="2 6" id="KW-0378">Hydrolase</keyword>
<dbReference type="InterPro" id="IPR051601">
    <property type="entry name" value="Serine_prot/Carboxylest_S33"/>
</dbReference>
<dbReference type="AlphaFoldDB" id="A0A0K6FUS1"/>
<dbReference type="Proteomes" id="UP000044841">
    <property type="component" value="Unassembled WGS sequence"/>
</dbReference>
<evidence type="ECO:0000259" key="4">
    <source>
        <dbReference type="Pfam" id="PF00561"/>
    </source>
</evidence>
<reference evidence="6 7" key="1">
    <citation type="submission" date="2015-07" db="EMBL/GenBank/DDBJ databases">
        <authorList>
            <person name="Noorani M."/>
        </authorList>
    </citation>
    <scope>NUCLEOTIDE SEQUENCE [LARGE SCALE GENOMIC DNA]</scope>
    <source>
        <strain evidence="6">BBA 69670</strain>
    </source>
</reference>
<dbReference type="SUPFAM" id="SSF53474">
    <property type="entry name" value="alpha/beta-Hydrolases"/>
    <property type="match status" value="1"/>
</dbReference>
<dbReference type="Pfam" id="PF00561">
    <property type="entry name" value="Abhydrolase_1"/>
    <property type="match status" value="1"/>
</dbReference>